<dbReference type="InterPro" id="IPR054530">
    <property type="entry name" value="TcaA_4th"/>
</dbReference>
<evidence type="ECO:0000259" key="4">
    <source>
        <dbReference type="Pfam" id="PF22813"/>
    </source>
</evidence>
<feature type="region of interest" description="Disordered" evidence="1">
    <location>
        <begin position="35"/>
        <end position="57"/>
    </location>
</feature>
<keyword evidence="2" id="KW-1133">Transmembrane helix</keyword>
<evidence type="ECO:0008006" key="8">
    <source>
        <dbReference type="Google" id="ProtNLM"/>
    </source>
</evidence>
<evidence type="ECO:0000256" key="1">
    <source>
        <dbReference type="SAM" id="MobiDB-lite"/>
    </source>
</evidence>
<gene>
    <name evidence="6" type="ORF">FC83_GL001598</name>
</gene>
<sequence length="468" mass="50568">MSDQIFCPNCGKPVSSNDKFCPYCGYDLASFQATSKPANPQPAPAPRPNPAAVSPKKPWSKRQKVILGAIIAGIVMLIGGYVWGSNYYSPTNQAARLIKAVRAGDNDTVSQYVGTTDPNLKVTATTVKPLITYYQDHLAELDHLQTVALTDSAGLDNSTTLNFTKIGRHFLIFPKYGLQVTGVHPKITTNTANTTVTANGLPIAGFKAGTQDQTVGPLIPGEYTIKASAQISGQHVQASGNYTLTTEDTQPIDLSFKTVSFTALGYPGAEVYVGGHKAGSIADDGQLAISKYPVTNSAEYYQVFTANGQKVQSRSQKVSDLSDGAELAVAYPGVISHGAADSLITSIFGNLNTLSDFDSSYSRESIIKNFIGGSDNKDCAALLAMGKSYRDDKNINSVMITTDFKHVYPIERNNALIIFNVKFRFDNAHIDGSHVQEYQYTGNVKKSDGDFKVDSFKISKKIDDHHED</sequence>
<feature type="transmembrane region" description="Helical" evidence="2">
    <location>
        <begin position="65"/>
        <end position="84"/>
    </location>
</feature>
<dbReference type="GO" id="GO:0005886">
    <property type="term" value="C:plasma membrane"/>
    <property type="evidence" value="ECO:0007669"/>
    <property type="project" value="UniProtKB-SubCell"/>
</dbReference>
<dbReference type="STRING" id="1423734.FC83_GL001598"/>
<organism evidence="6 7">
    <name type="scientific">Agrilactobacillus composti DSM 18527 = JCM 14202</name>
    <dbReference type="NCBI Taxonomy" id="1423734"/>
    <lineage>
        <taxon>Bacteria</taxon>
        <taxon>Bacillati</taxon>
        <taxon>Bacillota</taxon>
        <taxon>Bacilli</taxon>
        <taxon>Lactobacillales</taxon>
        <taxon>Lactobacillaceae</taxon>
        <taxon>Agrilactobacillus</taxon>
    </lineage>
</organism>
<dbReference type="EMBL" id="AZGA01000088">
    <property type="protein sequence ID" value="KRM30467.1"/>
    <property type="molecule type" value="Genomic_DNA"/>
</dbReference>
<evidence type="ECO:0000259" key="5">
    <source>
        <dbReference type="Pfam" id="PF22820"/>
    </source>
</evidence>
<dbReference type="Pfam" id="PF22820">
    <property type="entry name" value="TcaA_3rd_4th"/>
    <property type="match status" value="1"/>
</dbReference>
<dbReference type="PANTHER" id="PTHR40038:SF1">
    <property type="entry name" value="MEMBRANE-ASSOCIATED PROTEIN TCAA"/>
    <property type="match status" value="1"/>
</dbReference>
<name>A0A0R1XUR2_9LACO</name>
<dbReference type="RefSeq" id="WP_057002992.1">
    <property type="nucleotide sequence ID" value="NZ_AZGA01000088.1"/>
</dbReference>
<feature type="domain" description="TcaA second" evidence="4">
    <location>
        <begin position="90"/>
        <end position="180"/>
    </location>
</feature>
<dbReference type="Proteomes" id="UP000051236">
    <property type="component" value="Unassembled WGS sequence"/>
</dbReference>
<reference evidence="6 7" key="1">
    <citation type="journal article" date="2015" name="Genome Announc.">
        <title>Expanding the biotechnology potential of lactobacilli through comparative genomics of 213 strains and associated genera.</title>
        <authorList>
            <person name="Sun Z."/>
            <person name="Harris H.M."/>
            <person name="McCann A."/>
            <person name="Guo C."/>
            <person name="Argimon S."/>
            <person name="Zhang W."/>
            <person name="Yang X."/>
            <person name="Jeffery I.B."/>
            <person name="Cooney J.C."/>
            <person name="Kagawa T.F."/>
            <person name="Liu W."/>
            <person name="Song Y."/>
            <person name="Salvetti E."/>
            <person name="Wrobel A."/>
            <person name="Rasinkangas P."/>
            <person name="Parkhill J."/>
            <person name="Rea M.C."/>
            <person name="O'Sullivan O."/>
            <person name="Ritari J."/>
            <person name="Douillard F.P."/>
            <person name="Paul Ross R."/>
            <person name="Yang R."/>
            <person name="Briner A.E."/>
            <person name="Felis G.E."/>
            <person name="de Vos W.M."/>
            <person name="Barrangou R."/>
            <person name="Klaenhammer T.R."/>
            <person name="Caufield P.W."/>
            <person name="Cui Y."/>
            <person name="Zhang H."/>
            <person name="O'Toole P.W."/>
        </authorList>
    </citation>
    <scope>NUCLEOTIDE SEQUENCE [LARGE SCALE GENOMIC DNA]</scope>
    <source>
        <strain evidence="6 7">DSM 18527</strain>
    </source>
</reference>
<evidence type="ECO:0000259" key="3">
    <source>
        <dbReference type="Pfam" id="PF13240"/>
    </source>
</evidence>
<dbReference type="AlphaFoldDB" id="A0A0R1XUR2"/>
<keyword evidence="2" id="KW-0472">Membrane</keyword>
<proteinExistence type="predicted"/>
<keyword evidence="2" id="KW-0812">Transmembrane</keyword>
<evidence type="ECO:0000256" key="2">
    <source>
        <dbReference type="SAM" id="Phobius"/>
    </source>
</evidence>
<feature type="domain" description="TcaA 4th" evidence="5">
    <location>
        <begin position="257"/>
        <end position="323"/>
    </location>
</feature>
<dbReference type="InterPro" id="IPR054529">
    <property type="entry name" value="TcaA_2nd"/>
</dbReference>
<dbReference type="InterPro" id="IPR026870">
    <property type="entry name" value="Zinc_ribbon_dom"/>
</dbReference>
<comment type="caution">
    <text evidence="6">The sequence shown here is derived from an EMBL/GenBank/DDBJ whole genome shotgun (WGS) entry which is preliminary data.</text>
</comment>
<feature type="compositionally biased region" description="Pro residues" evidence="1">
    <location>
        <begin position="39"/>
        <end position="49"/>
    </location>
</feature>
<keyword evidence="7" id="KW-1185">Reference proteome</keyword>
<evidence type="ECO:0000313" key="6">
    <source>
        <dbReference type="EMBL" id="KRM30467.1"/>
    </source>
</evidence>
<feature type="domain" description="Zinc-ribbon" evidence="3">
    <location>
        <begin position="6"/>
        <end position="28"/>
    </location>
</feature>
<dbReference type="eggNOG" id="COG4640">
    <property type="taxonomic scope" value="Bacteria"/>
</dbReference>
<dbReference type="PATRIC" id="fig|1423734.3.peg.1617"/>
<accession>A0A0R1XUR2</accession>
<protein>
    <recommendedName>
        <fullName evidence="8">Zinc-ribbon domain-containing protein</fullName>
    </recommendedName>
</protein>
<dbReference type="PANTHER" id="PTHR40038">
    <property type="entry name" value="MEMBRANE-ASSOCIATED PROTEIN TCAA"/>
    <property type="match status" value="1"/>
</dbReference>
<evidence type="ECO:0000313" key="7">
    <source>
        <dbReference type="Proteomes" id="UP000051236"/>
    </source>
</evidence>
<dbReference type="Pfam" id="PF22813">
    <property type="entry name" value="TcaA_2nd"/>
    <property type="match status" value="1"/>
</dbReference>
<dbReference type="Pfam" id="PF13240">
    <property type="entry name" value="Zn_Ribbon_1"/>
    <property type="match status" value="1"/>
</dbReference>